<evidence type="ECO:0000259" key="1">
    <source>
        <dbReference type="Pfam" id="PF06568"/>
    </source>
</evidence>
<dbReference type="RefSeq" id="WP_252956625.1">
    <property type="nucleotide sequence ID" value="NZ_JAFIRR010000258.1"/>
</dbReference>
<sequence>MGILPALRLHLPAFTFSLPRITPFRAMWRAIATRRQLAEMDDRMLRDIGISRADALHEAERAPWDLGRRI</sequence>
<dbReference type="Pfam" id="PF06568">
    <property type="entry name" value="YjiS-like"/>
    <property type="match status" value="1"/>
</dbReference>
<protein>
    <submittedName>
        <fullName evidence="2">DUF1127 domain-containing protein</fullName>
    </submittedName>
</protein>
<accession>A0ABT1DDD7</accession>
<evidence type="ECO:0000313" key="2">
    <source>
        <dbReference type="EMBL" id="MCO6419952.1"/>
    </source>
</evidence>
<evidence type="ECO:0000313" key="3">
    <source>
        <dbReference type="Proteomes" id="UP001523392"/>
    </source>
</evidence>
<dbReference type="InterPro" id="IPR009506">
    <property type="entry name" value="YjiS-like"/>
</dbReference>
<gene>
    <name evidence="2" type="ORF">JYK14_27875</name>
</gene>
<dbReference type="Proteomes" id="UP001523392">
    <property type="component" value="Unassembled WGS sequence"/>
</dbReference>
<keyword evidence="3" id="KW-1185">Reference proteome</keyword>
<feature type="domain" description="YjiS-like" evidence="1">
    <location>
        <begin position="25"/>
        <end position="55"/>
    </location>
</feature>
<proteinExistence type="predicted"/>
<dbReference type="EMBL" id="JAFIRR010000258">
    <property type="protein sequence ID" value="MCO6419952.1"/>
    <property type="molecule type" value="Genomic_DNA"/>
</dbReference>
<organism evidence="2 3">
    <name type="scientific">Siccirubricoccus soli</name>
    <dbReference type="NCBI Taxonomy" id="2899147"/>
    <lineage>
        <taxon>Bacteria</taxon>
        <taxon>Pseudomonadati</taxon>
        <taxon>Pseudomonadota</taxon>
        <taxon>Alphaproteobacteria</taxon>
        <taxon>Acetobacterales</taxon>
        <taxon>Roseomonadaceae</taxon>
        <taxon>Siccirubricoccus</taxon>
    </lineage>
</organism>
<comment type="caution">
    <text evidence="2">The sequence shown here is derived from an EMBL/GenBank/DDBJ whole genome shotgun (WGS) entry which is preliminary data.</text>
</comment>
<reference evidence="2 3" key="1">
    <citation type="submission" date="2021-12" db="EMBL/GenBank/DDBJ databases">
        <title>Siccirubricoccus leaddurans sp. nov., a high concentration Zn2+ tolerance bacterium.</title>
        <authorList>
            <person name="Cao Y."/>
        </authorList>
    </citation>
    <scope>NUCLEOTIDE SEQUENCE [LARGE SCALE GENOMIC DNA]</scope>
    <source>
        <strain evidence="2 3">KC 17139</strain>
    </source>
</reference>
<name>A0ABT1DDD7_9PROT</name>